<keyword evidence="1" id="KW-0677">Repeat</keyword>
<reference evidence="5" key="1">
    <citation type="submission" date="2020-10" db="EMBL/GenBank/DDBJ databases">
        <title>Phylogeny of dyella-like bacteria.</title>
        <authorList>
            <person name="Fu J."/>
        </authorList>
    </citation>
    <scope>NUCLEOTIDE SEQUENCE</scope>
    <source>
        <strain evidence="5">DHOC52</strain>
    </source>
</reference>
<dbReference type="PROSITE" id="PS50297">
    <property type="entry name" value="ANK_REP_REGION"/>
    <property type="match status" value="1"/>
</dbReference>
<gene>
    <name evidence="5" type="ORF">ISP19_06115</name>
</gene>
<dbReference type="SMART" id="SM00248">
    <property type="entry name" value="ANK"/>
    <property type="match status" value="4"/>
</dbReference>
<dbReference type="Gene3D" id="1.25.40.20">
    <property type="entry name" value="Ankyrin repeat-containing domain"/>
    <property type="match status" value="1"/>
</dbReference>
<keyword evidence="2 3" id="KW-0040">ANK repeat</keyword>
<keyword evidence="4" id="KW-0812">Transmembrane</keyword>
<protein>
    <submittedName>
        <fullName evidence="5">Ankyrin repeat domain-containing protein</fullName>
    </submittedName>
</protein>
<organism evidence="5 6">
    <name type="scientific">Dyella flava</name>
    <dbReference type="NCBI Taxonomy" id="1920170"/>
    <lineage>
        <taxon>Bacteria</taxon>
        <taxon>Pseudomonadati</taxon>
        <taxon>Pseudomonadota</taxon>
        <taxon>Gammaproteobacteria</taxon>
        <taxon>Lysobacterales</taxon>
        <taxon>Rhodanobacteraceae</taxon>
        <taxon>Dyella</taxon>
    </lineage>
</organism>
<keyword evidence="4" id="KW-0472">Membrane</keyword>
<dbReference type="Proteomes" id="UP001430149">
    <property type="component" value="Unassembled WGS sequence"/>
</dbReference>
<sequence>MPQYSLSRPGLIFSGFAALVAFALAAYACLPSLRLAFHQREVSGISQAHWVNAHQYDQDWFDAARAGRVDILRALYEAHYPINSRTSQGYTAVILAAYDEQPAALDYLLSIGANPCLGDRNGNTALMGALYKGNTGIARRLLETHCPIDSVNNAGETALSFAALFGRLEFLSTIAGQGADLNHADYKGDTPMDIVLKQGDGNAAMALRKLGARG</sequence>
<dbReference type="InterPro" id="IPR036770">
    <property type="entry name" value="Ankyrin_rpt-contain_sf"/>
</dbReference>
<keyword evidence="6" id="KW-1185">Reference proteome</keyword>
<name>A0ABS2K1B8_9GAMM</name>
<comment type="caution">
    <text evidence="5">The sequence shown here is derived from an EMBL/GenBank/DDBJ whole genome shotgun (WGS) entry which is preliminary data.</text>
</comment>
<evidence type="ECO:0000313" key="5">
    <source>
        <dbReference type="EMBL" id="MBM7124951.1"/>
    </source>
</evidence>
<accession>A0ABS2K1B8</accession>
<evidence type="ECO:0000256" key="2">
    <source>
        <dbReference type="ARBA" id="ARBA00023043"/>
    </source>
</evidence>
<dbReference type="Pfam" id="PF12796">
    <property type="entry name" value="Ank_2"/>
    <property type="match status" value="1"/>
</dbReference>
<feature type="repeat" description="ANK" evidence="3">
    <location>
        <begin position="121"/>
        <end position="153"/>
    </location>
</feature>
<dbReference type="EMBL" id="JADIKE010000030">
    <property type="protein sequence ID" value="MBM7124951.1"/>
    <property type="molecule type" value="Genomic_DNA"/>
</dbReference>
<evidence type="ECO:0000256" key="1">
    <source>
        <dbReference type="ARBA" id="ARBA00022737"/>
    </source>
</evidence>
<evidence type="ECO:0000256" key="4">
    <source>
        <dbReference type="SAM" id="Phobius"/>
    </source>
</evidence>
<dbReference type="RefSeq" id="WP_204680477.1">
    <property type="nucleotide sequence ID" value="NZ_BSNR01000005.1"/>
</dbReference>
<feature type="transmembrane region" description="Helical" evidence="4">
    <location>
        <begin position="12"/>
        <end position="30"/>
    </location>
</feature>
<dbReference type="InterPro" id="IPR002110">
    <property type="entry name" value="Ankyrin_rpt"/>
</dbReference>
<dbReference type="PANTHER" id="PTHR24171">
    <property type="entry name" value="ANKYRIN REPEAT DOMAIN-CONTAINING PROTEIN 39-RELATED"/>
    <property type="match status" value="1"/>
</dbReference>
<evidence type="ECO:0000313" key="6">
    <source>
        <dbReference type="Proteomes" id="UP001430149"/>
    </source>
</evidence>
<proteinExistence type="predicted"/>
<dbReference type="SUPFAM" id="SSF48403">
    <property type="entry name" value="Ankyrin repeat"/>
    <property type="match status" value="1"/>
</dbReference>
<dbReference type="PROSITE" id="PS50088">
    <property type="entry name" value="ANK_REPEAT"/>
    <property type="match status" value="2"/>
</dbReference>
<evidence type="ECO:0000256" key="3">
    <source>
        <dbReference type="PROSITE-ProRule" id="PRU00023"/>
    </source>
</evidence>
<feature type="repeat" description="ANK" evidence="3">
    <location>
        <begin position="154"/>
        <end position="186"/>
    </location>
</feature>
<keyword evidence="4" id="KW-1133">Transmembrane helix</keyword>